<dbReference type="GO" id="GO:0006396">
    <property type="term" value="P:RNA processing"/>
    <property type="evidence" value="ECO:0007669"/>
    <property type="project" value="InterPro"/>
</dbReference>
<evidence type="ECO:0000259" key="3">
    <source>
        <dbReference type="PROSITE" id="PS50128"/>
    </source>
</evidence>
<dbReference type="CDD" id="cd00590">
    <property type="entry name" value="RRM_SF"/>
    <property type="match status" value="1"/>
</dbReference>
<feature type="domain" description="SURP motif" evidence="3">
    <location>
        <begin position="295"/>
        <end position="340"/>
    </location>
</feature>
<dbReference type="GO" id="GO:0005634">
    <property type="term" value="C:nucleus"/>
    <property type="evidence" value="ECO:0007669"/>
    <property type="project" value="TreeGrafter"/>
</dbReference>
<feature type="compositionally biased region" description="Polar residues" evidence="2">
    <location>
        <begin position="601"/>
        <end position="614"/>
    </location>
</feature>
<dbReference type="Pfam" id="PF01805">
    <property type="entry name" value="Surp"/>
    <property type="match status" value="1"/>
</dbReference>
<dbReference type="PROSITE" id="PS50128">
    <property type="entry name" value="SURP"/>
    <property type="match status" value="1"/>
</dbReference>
<dbReference type="InterPro" id="IPR051485">
    <property type="entry name" value="SR-CTD_assoc_factor"/>
</dbReference>
<feature type="compositionally biased region" description="Acidic residues" evidence="2">
    <location>
        <begin position="42"/>
        <end position="51"/>
    </location>
</feature>
<dbReference type="AlphaFoldDB" id="A0A6A5Y8G4"/>
<evidence type="ECO:0008006" key="7">
    <source>
        <dbReference type="Google" id="ProtNLM"/>
    </source>
</evidence>
<feature type="compositionally biased region" description="Low complexity" evidence="2">
    <location>
        <begin position="101"/>
        <end position="127"/>
    </location>
</feature>
<feature type="region of interest" description="Disordered" evidence="2">
    <location>
        <begin position="592"/>
        <end position="617"/>
    </location>
</feature>
<dbReference type="EMBL" id="ML978066">
    <property type="protein sequence ID" value="KAF2021533.1"/>
    <property type="molecule type" value="Genomic_DNA"/>
</dbReference>
<keyword evidence="1" id="KW-0694">RNA-binding</keyword>
<evidence type="ECO:0000259" key="4">
    <source>
        <dbReference type="PROSITE" id="PS51391"/>
    </source>
</evidence>
<evidence type="ECO:0000256" key="1">
    <source>
        <dbReference type="ARBA" id="ARBA00022884"/>
    </source>
</evidence>
<feature type="domain" description="CID" evidence="4">
    <location>
        <begin position="408"/>
        <end position="577"/>
    </location>
</feature>
<feature type="region of interest" description="Disordered" evidence="2">
    <location>
        <begin position="1"/>
        <end position="133"/>
    </location>
</feature>
<evidence type="ECO:0000313" key="6">
    <source>
        <dbReference type="Proteomes" id="UP000799778"/>
    </source>
</evidence>
<dbReference type="Gene3D" id="1.25.40.90">
    <property type="match status" value="1"/>
</dbReference>
<dbReference type="InterPro" id="IPR035967">
    <property type="entry name" value="SWAP/Surp_sf"/>
</dbReference>
<accession>A0A6A5Y8G4</accession>
<feature type="compositionally biased region" description="Polar residues" evidence="2">
    <location>
        <begin position="676"/>
        <end position="716"/>
    </location>
</feature>
<dbReference type="OrthoDB" id="377209at2759"/>
<dbReference type="SUPFAM" id="SSF109905">
    <property type="entry name" value="Surp module (SWAP domain)"/>
    <property type="match status" value="1"/>
</dbReference>
<feature type="compositionally biased region" description="Basic and acidic residues" evidence="2">
    <location>
        <begin position="19"/>
        <end position="33"/>
    </location>
</feature>
<protein>
    <recommendedName>
        <fullName evidence="7">SURP motif domain-containing protein</fullName>
    </recommendedName>
</protein>
<dbReference type="PROSITE" id="PS51391">
    <property type="entry name" value="CID"/>
    <property type="match status" value="1"/>
</dbReference>
<reference evidence="5" key="1">
    <citation type="journal article" date="2020" name="Stud. Mycol.">
        <title>101 Dothideomycetes genomes: a test case for predicting lifestyles and emergence of pathogens.</title>
        <authorList>
            <person name="Haridas S."/>
            <person name="Albert R."/>
            <person name="Binder M."/>
            <person name="Bloem J."/>
            <person name="Labutti K."/>
            <person name="Salamov A."/>
            <person name="Andreopoulos B."/>
            <person name="Baker S."/>
            <person name="Barry K."/>
            <person name="Bills G."/>
            <person name="Bluhm B."/>
            <person name="Cannon C."/>
            <person name="Castanera R."/>
            <person name="Culley D."/>
            <person name="Daum C."/>
            <person name="Ezra D."/>
            <person name="Gonzalez J."/>
            <person name="Henrissat B."/>
            <person name="Kuo A."/>
            <person name="Liang C."/>
            <person name="Lipzen A."/>
            <person name="Lutzoni F."/>
            <person name="Magnuson J."/>
            <person name="Mondo S."/>
            <person name="Nolan M."/>
            <person name="Ohm R."/>
            <person name="Pangilinan J."/>
            <person name="Park H.-J."/>
            <person name="Ramirez L."/>
            <person name="Alfaro M."/>
            <person name="Sun H."/>
            <person name="Tritt A."/>
            <person name="Yoshinaga Y."/>
            <person name="Zwiers L.-H."/>
            <person name="Turgeon B."/>
            <person name="Goodwin S."/>
            <person name="Spatafora J."/>
            <person name="Crous P."/>
            <person name="Grigoriev I."/>
        </authorList>
    </citation>
    <scope>NUCLEOTIDE SEQUENCE</scope>
    <source>
        <strain evidence="5">CBS 175.79</strain>
    </source>
</reference>
<sequence length="735" mass="82207">MSFKISLAAGIKSQLGSKARAEEGEKAREEDRPRKRGLAEFYEGEDSDERADDATVPGRGSSLASSKNDAHTPLVPQGPKRHFAERTRSTVSGPGTLEQDPLLPFGGPNNPGNRLARSGLGSQQSSLTQDNIEPPDAYTTVVAKLSNLPPAMDQQAVEKVFVDYPALKIAQVEKMPPPGPTQRGRPAAAMKVTFVQDATARDLDAAINKLNDKLYLGRGYYLHIDRYLGALMANREHIKEPFGAEWKEVEAPKGVAPTEDIGGATGRTYSRVGERPQERLVVTVRQPTDISMLRLIHQTIDLVIQGGQEAEAALMNIPHVASDERYAFLYDQNHPNNIYYRWRMYRLLCPEGPKEIFRGYGDWEFQGRPLEDEFATKLHHLDPDEEDIDVDGGEDMNVGLTNMATGVLDVKSRTYLIWLLKTIPPMQPQVHEVAGVTAFVLDHSNQGIDEIVQHLITNIFEPFSLSKTKENHRPDDPRRRKQLQDASLNGLRIVSDVAEVTSREGGAWKYRESIGQQLLKRGVFEHLDKLPGRLEMGRASEAGFRNDVNFVINTWNDNVLFTRDIVQKFRDAFNLRVQEQEKEVEARKQAERMEKARKAPSTWTKTTGMNVSTDNGDEPLIDIDIDIDGGDEAGDVVPFLDTNENEQVLTTDQGQGSLPRPPSTPPQEENQKRYNPPTQEQRQAYLSSEKTSVQEATTNSKSQPSGYGTSPTSGETTAVRARRRRPRAEDFLEDY</sequence>
<evidence type="ECO:0000256" key="2">
    <source>
        <dbReference type="SAM" id="MobiDB-lite"/>
    </source>
</evidence>
<dbReference type="InterPro" id="IPR006569">
    <property type="entry name" value="CID_dom"/>
</dbReference>
<gene>
    <name evidence="5" type="ORF">BU24DRAFT_417173</name>
</gene>
<evidence type="ECO:0000313" key="5">
    <source>
        <dbReference type="EMBL" id="KAF2021533.1"/>
    </source>
</evidence>
<name>A0A6A5Y8G4_9PLEO</name>
<dbReference type="Gene3D" id="1.10.10.790">
    <property type="entry name" value="Surp module"/>
    <property type="match status" value="1"/>
</dbReference>
<dbReference type="InterPro" id="IPR000061">
    <property type="entry name" value="Surp"/>
</dbReference>
<dbReference type="GeneID" id="54284050"/>
<feature type="region of interest" description="Disordered" evidence="2">
    <location>
        <begin position="650"/>
        <end position="735"/>
    </location>
</feature>
<proteinExistence type="predicted"/>
<dbReference type="RefSeq" id="XP_033389872.1">
    <property type="nucleotide sequence ID" value="XM_033526653.1"/>
</dbReference>
<keyword evidence="6" id="KW-1185">Reference proteome</keyword>
<organism evidence="5 6">
    <name type="scientific">Aaosphaeria arxii CBS 175.79</name>
    <dbReference type="NCBI Taxonomy" id="1450172"/>
    <lineage>
        <taxon>Eukaryota</taxon>
        <taxon>Fungi</taxon>
        <taxon>Dikarya</taxon>
        <taxon>Ascomycota</taxon>
        <taxon>Pezizomycotina</taxon>
        <taxon>Dothideomycetes</taxon>
        <taxon>Pleosporomycetidae</taxon>
        <taxon>Pleosporales</taxon>
        <taxon>Pleosporales incertae sedis</taxon>
        <taxon>Aaosphaeria</taxon>
    </lineage>
</organism>
<dbReference type="SMART" id="SM00648">
    <property type="entry name" value="SWAP"/>
    <property type="match status" value="1"/>
</dbReference>
<dbReference type="Proteomes" id="UP000799778">
    <property type="component" value="Unassembled WGS sequence"/>
</dbReference>
<dbReference type="PANTHER" id="PTHR23140">
    <property type="entry name" value="RNA PROCESSING PROTEIN LD23810P"/>
    <property type="match status" value="1"/>
</dbReference>
<dbReference type="InterPro" id="IPR008942">
    <property type="entry name" value="ENTH_VHS"/>
</dbReference>
<dbReference type="GO" id="GO:0003723">
    <property type="term" value="F:RNA binding"/>
    <property type="evidence" value="ECO:0007669"/>
    <property type="project" value="UniProtKB-KW"/>
</dbReference>
<dbReference type="PANTHER" id="PTHR23140:SF0">
    <property type="entry name" value="U2 SNRNP-ASSOCIATED SURP MOTIF-CONTAINING PROTEIN"/>
    <property type="match status" value="1"/>
</dbReference>